<evidence type="ECO:0000313" key="2">
    <source>
        <dbReference type="Proteomes" id="UP000016761"/>
    </source>
</evidence>
<dbReference type="EMBL" id="AUSW01000031">
    <property type="protein sequence ID" value="ERL55338.1"/>
    <property type="molecule type" value="Genomic_DNA"/>
</dbReference>
<dbReference type="AlphaFoldDB" id="U4TA25"/>
<protein>
    <submittedName>
        <fullName evidence="1">Uncharacterized protein</fullName>
    </submittedName>
</protein>
<keyword evidence="2" id="KW-1185">Reference proteome</keyword>
<name>U4TA25_9GAMM</name>
<comment type="caution">
    <text evidence="1">The sequence shown here is derived from an EMBL/GenBank/DDBJ whole genome shotgun (WGS) entry which is preliminary data.</text>
</comment>
<sequence>MATLIASMKSNMNTSHPSEGHVSILFTIDYIMGTKYKSEKHKKTSI</sequence>
<organism evidence="1 2">
    <name type="scientific">Psychrobacter aquaticus CMS 56</name>
    <dbReference type="NCBI Taxonomy" id="1354303"/>
    <lineage>
        <taxon>Bacteria</taxon>
        <taxon>Pseudomonadati</taxon>
        <taxon>Pseudomonadota</taxon>
        <taxon>Gammaproteobacteria</taxon>
        <taxon>Moraxellales</taxon>
        <taxon>Moraxellaceae</taxon>
        <taxon>Psychrobacter</taxon>
    </lineage>
</organism>
<evidence type="ECO:0000313" key="1">
    <source>
        <dbReference type="EMBL" id="ERL55338.1"/>
    </source>
</evidence>
<proteinExistence type="predicted"/>
<accession>U4TA25</accession>
<gene>
    <name evidence="1" type="ORF">M917_1778</name>
</gene>
<reference evidence="1 2" key="1">
    <citation type="journal article" date="2013" name="Genome Announc.">
        <title>Draft Genome Sequence of Psychrobacter aquaticus Strain CMS 56T, Isolated from a Cyanobacterial Mat Sample Collected from Water Bodies in the McMurdo Dry Valley Region of Antarctica.</title>
        <authorList>
            <person name="Reddy G.S."/>
            <person name="Ara S."/>
            <person name="Singh A."/>
            <person name="Kumar Pinnaka A."/>
            <person name="Shivaji S."/>
        </authorList>
    </citation>
    <scope>NUCLEOTIDE SEQUENCE [LARGE SCALE GENOMIC DNA]</scope>
    <source>
        <strain evidence="1 2">CMS 56</strain>
    </source>
</reference>
<dbReference type="Proteomes" id="UP000016761">
    <property type="component" value="Unassembled WGS sequence"/>
</dbReference>